<evidence type="ECO:0000313" key="5">
    <source>
        <dbReference type="Proteomes" id="UP000886520"/>
    </source>
</evidence>
<evidence type="ECO:0000256" key="3">
    <source>
        <dbReference type="SAM" id="Phobius"/>
    </source>
</evidence>
<dbReference type="InterPro" id="IPR052215">
    <property type="entry name" value="Plant_ABCG"/>
</dbReference>
<keyword evidence="5" id="KW-1185">Reference proteome</keyword>
<evidence type="ECO:0000256" key="1">
    <source>
        <dbReference type="ARBA" id="ARBA00005814"/>
    </source>
</evidence>
<organism evidence="4 5">
    <name type="scientific">Adiantum capillus-veneris</name>
    <name type="common">Maidenhair fern</name>
    <dbReference type="NCBI Taxonomy" id="13818"/>
    <lineage>
        <taxon>Eukaryota</taxon>
        <taxon>Viridiplantae</taxon>
        <taxon>Streptophyta</taxon>
        <taxon>Embryophyta</taxon>
        <taxon>Tracheophyta</taxon>
        <taxon>Polypodiopsida</taxon>
        <taxon>Polypodiidae</taxon>
        <taxon>Polypodiales</taxon>
        <taxon>Pteridineae</taxon>
        <taxon>Pteridaceae</taxon>
        <taxon>Vittarioideae</taxon>
        <taxon>Adiantum</taxon>
    </lineage>
</organism>
<name>A0A9D4UF35_ADICA</name>
<comment type="caution">
    <text evidence="4">The sequence shown here is derived from an EMBL/GenBank/DDBJ whole genome shotgun (WGS) entry which is preliminary data.</text>
</comment>
<dbReference type="OrthoDB" id="66620at2759"/>
<proteinExistence type="inferred from homology"/>
<dbReference type="PANTHER" id="PTHR48042:SF11">
    <property type="entry name" value="ABC TRANSPORTER G FAMILY MEMBER 11"/>
    <property type="match status" value="1"/>
</dbReference>
<keyword evidence="2" id="KW-0813">Transport</keyword>
<keyword evidence="3" id="KW-1133">Transmembrane helix</keyword>
<protein>
    <submittedName>
        <fullName evidence="4">Uncharacterized protein</fullName>
    </submittedName>
</protein>
<dbReference type="EMBL" id="JABFUD020000018">
    <property type="protein sequence ID" value="KAI5066046.1"/>
    <property type="molecule type" value="Genomic_DNA"/>
</dbReference>
<evidence type="ECO:0000313" key="4">
    <source>
        <dbReference type="EMBL" id="KAI5066046.1"/>
    </source>
</evidence>
<evidence type="ECO:0000256" key="2">
    <source>
        <dbReference type="ARBA" id="ARBA00022448"/>
    </source>
</evidence>
<keyword evidence="3" id="KW-0812">Transmembrane</keyword>
<sequence length="79" mass="8827">MYTMLPICVGTIYFKLGQSFDDIQARAGLFIFVTAFLTFMGVASFPSFIEDMKVRVTFSTMVFKVPWLEDGGTYISSGS</sequence>
<keyword evidence="3" id="KW-0472">Membrane</keyword>
<accession>A0A9D4UF35</accession>
<gene>
    <name evidence="4" type="ORF">GOP47_0018670</name>
</gene>
<dbReference type="AlphaFoldDB" id="A0A9D4UF35"/>
<comment type="similarity">
    <text evidence="1">Belongs to the ABC transporter superfamily. ABCG family. Eye pigment precursor importer (TC 3.A.1.204) subfamily.</text>
</comment>
<reference evidence="4" key="1">
    <citation type="submission" date="2021-01" db="EMBL/GenBank/DDBJ databases">
        <title>Adiantum capillus-veneris genome.</title>
        <authorList>
            <person name="Fang Y."/>
            <person name="Liao Q."/>
        </authorList>
    </citation>
    <scope>NUCLEOTIDE SEQUENCE</scope>
    <source>
        <strain evidence="4">H3</strain>
        <tissue evidence="4">Leaf</tissue>
    </source>
</reference>
<dbReference type="Proteomes" id="UP000886520">
    <property type="component" value="Chromosome 18"/>
</dbReference>
<dbReference type="PANTHER" id="PTHR48042">
    <property type="entry name" value="ABC TRANSPORTER G FAMILY MEMBER 11"/>
    <property type="match status" value="1"/>
</dbReference>
<feature type="transmembrane region" description="Helical" evidence="3">
    <location>
        <begin position="27"/>
        <end position="49"/>
    </location>
</feature>